<feature type="compositionally biased region" description="Low complexity" evidence="1">
    <location>
        <begin position="42"/>
        <end position="56"/>
    </location>
</feature>
<feature type="region of interest" description="Disordered" evidence="1">
    <location>
        <begin position="42"/>
        <end position="116"/>
    </location>
</feature>
<name>A0A0R0AUW7_9GAMM</name>
<dbReference type="Proteomes" id="UP000050836">
    <property type="component" value="Unassembled WGS sequence"/>
</dbReference>
<feature type="chain" id="PRO_5006391364" description="Low-complexity protein" evidence="2">
    <location>
        <begin position="29"/>
        <end position="116"/>
    </location>
</feature>
<evidence type="ECO:0008006" key="5">
    <source>
        <dbReference type="Google" id="ProtNLM"/>
    </source>
</evidence>
<keyword evidence="4" id="KW-1185">Reference proteome</keyword>
<organism evidence="3 4">
    <name type="scientific">Stenotrophomonas pictorum JCM 9942</name>
    <dbReference type="NCBI Taxonomy" id="1236960"/>
    <lineage>
        <taxon>Bacteria</taxon>
        <taxon>Pseudomonadati</taxon>
        <taxon>Pseudomonadota</taxon>
        <taxon>Gammaproteobacteria</taxon>
        <taxon>Lysobacterales</taxon>
        <taxon>Lysobacteraceae</taxon>
        <taxon>Stenotrophomonas</taxon>
    </lineage>
</organism>
<accession>A0A0R0AUW7</accession>
<proteinExistence type="predicted"/>
<dbReference type="RefSeq" id="WP_057505788.1">
    <property type="nucleotide sequence ID" value="NZ_LLXS01000009.1"/>
</dbReference>
<protein>
    <recommendedName>
        <fullName evidence="5">Low-complexity protein</fullName>
    </recommendedName>
</protein>
<reference evidence="3 4" key="1">
    <citation type="submission" date="2015-10" db="EMBL/GenBank/DDBJ databases">
        <title>Genome sequencing and analysis of members of genus Stenotrophomonas.</title>
        <authorList>
            <person name="Patil P.P."/>
            <person name="Midha S."/>
            <person name="Patil P.B."/>
        </authorList>
    </citation>
    <scope>NUCLEOTIDE SEQUENCE [LARGE SCALE GENOMIC DNA]</scope>
    <source>
        <strain evidence="3 4">JCM 9942</strain>
    </source>
</reference>
<gene>
    <name evidence="3" type="ORF">ARC78_06035</name>
</gene>
<keyword evidence="2" id="KW-0732">Signal</keyword>
<sequence>MAIDIRKSTSLALGAALLGSLGAAPAFAMTDLAQGYALGATAQTPPTAGQQATAETAKTEDAKAKHTAEGKCGEGKCGASKDKNTDADAKAADKAAGAAKAHAEGKCGEGKCGGSH</sequence>
<evidence type="ECO:0000256" key="1">
    <source>
        <dbReference type="SAM" id="MobiDB-lite"/>
    </source>
</evidence>
<dbReference type="EMBL" id="LLXS01000009">
    <property type="protein sequence ID" value="KRG44115.1"/>
    <property type="molecule type" value="Genomic_DNA"/>
</dbReference>
<feature type="signal peptide" evidence="2">
    <location>
        <begin position="1"/>
        <end position="28"/>
    </location>
</feature>
<evidence type="ECO:0000256" key="2">
    <source>
        <dbReference type="SAM" id="SignalP"/>
    </source>
</evidence>
<feature type="compositionally biased region" description="Basic and acidic residues" evidence="1">
    <location>
        <begin position="57"/>
        <end position="93"/>
    </location>
</feature>
<evidence type="ECO:0000313" key="3">
    <source>
        <dbReference type="EMBL" id="KRG44115.1"/>
    </source>
</evidence>
<dbReference type="AlphaFoldDB" id="A0A0R0AUW7"/>
<comment type="caution">
    <text evidence="3">The sequence shown here is derived from an EMBL/GenBank/DDBJ whole genome shotgun (WGS) entry which is preliminary data.</text>
</comment>
<evidence type="ECO:0000313" key="4">
    <source>
        <dbReference type="Proteomes" id="UP000050836"/>
    </source>
</evidence>